<dbReference type="RefSeq" id="WP_020512307.1">
    <property type="nucleotide sequence ID" value="NZ_JBIAZU010000006.1"/>
</dbReference>
<dbReference type="Pfam" id="PF03009">
    <property type="entry name" value="GDPD"/>
    <property type="match status" value="1"/>
</dbReference>
<keyword evidence="3" id="KW-1185">Reference proteome</keyword>
<evidence type="ECO:0000313" key="3">
    <source>
        <dbReference type="Proteomes" id="UP001602245"/>
    </source>
</evidence>
<name>A0ABW6WM15_9ACTN</name>
<comment type="caution">
    <text evidence="2">The sequence shown here is derived from an EMBL/GenBank/DDBJ whole genome shotgun (WGS) entry which is preliminary data.</text>
</comment>
<reference evidence="2 3" key="1">
    <citation type="submission" date="2024-10" db="EMBL/GenBank/DDBJ databases">
        <title>The Natural Products Discovery Center: Release of the First 8490 Sequenced Strains for Exploring Actinobacteria Biosynthetic Diversity.</title>
        <authorList>
            <person name="Kalkreuter E."/>
            <person name="Kautsar S.A."/>
            <person name="Yang D."/>
            <person name="Bader C.D."/>
            <person name="Teijaro C.N."/>
            <person name="Fluegel L."/>
            <person name="Davis C.M."/>
            <person name="Simpson J.R."/>
            <person name="Lauterbach L."/>
            <person name="Steele A.D."/>
            <person name="Gui C."/>
            <person name="Meng S."/>
            <person name="Li G."/>
            <person name="Viehrig K."/>
            <person name="Ye F."/>
            <person name="Su P."/>
            <person name="Kiefer A.F."/>
            <person name="Nichols A."/>
            <person name="Cepeda A.J."/>
            <person name="Yan W."/>
            <person name="Fan B."/>
            <person name="Jiang Y."/>
            <person name="Adhikari A."/>
            <person name="Zheng C.-J."/>
            <person name="Schuster L."/>
            <person name="Cowan T.M."/>
            <person name="Smanski M.J."/>
            <person name="Chevrette M.G."/>
            <person name="De Carvalho L.P.S."/>
            <person name="Shen B."/>
        </authorList>
    </citation>
    <scope>NUCLEOTIDE SEQUENCE [LARGE SCALE GENOMIC DNA]</scope>
    <source>
        <strain evidence="2 3">NPDC000087</strain>
    </source>
</reference>
<dbReference type="PANTHER" id="PTHR43805">
    <property type="entry name" value="GLYCEROPHOSPHORYL DIESTER PHOSPHODIESTERASE"/>
    <property type="match status" value="1"/>
</dbReference>
<organism evidence="2 3">
    <name type="scientific">Paractinoplanes globisporus</name>
    <dbReference type="NCBI Taxonomy" id="113565"/>
    <lineage>
        <taxon>Bacteria</taxon>
        <taxon>Bacillati</taxon>
        <taxon>Actinomycetota</taxon>
        <taxon>Actinomycetes</taxon>
        <taxon>Micromonosporales</taxon>
        <taxon>Micromonosporaceae</taxon>
        <taxon>Paractinoplanes</taxon>
    </lineage>
</organism>
<proteinExistence type="predicted"/>
<feature type="domain" description="GP-PDE" evidence="1">
    <location>
        <begin position="18"/>
        <end position="252"/>
    </location>
</feature>
<dbReference type="EMBL" id="JBIAZU010000006">
    <property type="protein sequence ID" value="MFF5294063.1"/>
    <property type="molecule type" value="Genomic_DNA"/>
</dbReference>
<dbReference type="InterPro" id="IPR030395">
    <property type="entry name" value="GP_PDE_dom"/>
</dbReference>
<sequence>MFTPYDLGVFPYLDAPAPLAFAHRGGAATGDENTAEAFERAVKLGYRYVETDVHATADGVPVVFHDDNLTRLTGRDGRVADLRWADLATVRIGGAAAIPRLDEILGAWPEIRFNIDVKADGGAEPAVETIKRAKAGDRVLLASFSDERLARLRALAGPRVATSLGMRMVALLRIASLTGTALRLPPNVVAAQVPRRYGPVPVADRRFVAYCHRIGLQVHVWTIDDPAVMLRLLDLGVDGIMTDDLPALRSAYESRGFWPAV</sequence>
<dbReference type="Proteomes" id="UP001602245">
    <property type="component" value="Unassembled WGS sequence"/>
</dbReference>
<dbReference type="PROSITE" id="PS51704">
    <property type="entry name" value="GP_PDE"/>
    <property type="match status" value="1"/>
</dbReference>
<evidence type="ECO:0000259" key="1">
    <source>
        <dbReference type="PROSITE" id="PS51704"/>
    </source>
</evidence>
<dbReference type="SUPFAM" id="SSF51695">
    <property type="entry name" value="PLC-like phosphodiesterases"/>
    <property type="match status" value="1"/>
</dbReference>
<protein>
    <submittedName>
        <fullName evidence="2">Glycerophosphodiester phosphodiesterase</fullName>
    </submittedName>
</protein>
<dbReference type="Gene3D" id="3.20.20.190">
    <property type="entry name" value="Phosphatidylinositol (PI) phosphodiesterase"/>
    <property type="match status" value="1"/>
</dbReference>
<dbReference type="InterPro" id="IPR017946">
    <property type="entry name" value="PLC-like_Pdiesterase_TIM-brl"/>
</dbReference>
<gene>
    <name evidence="2" type="ORF">ACFY35_31900</name>
</gene>
<accession>A0ABW6WM15</accession>
<dbReference type="PROSITE" id="PS50007">
    <property type="entry name" value="PIPLC_X_DOMAIN"/>
    <property type="match status" value="1"/>
</dbReference>
<evidence type="ECO:0000313" key="2">
    <source>
        <dbReference type="EMBL" id="MFF5294063.1"/>
    </source>
</evidence>
<dbReference type="CDD" id="cd08561">
    <property type="entry name" value="GDPD_cytoplasmic_ScUgpQ2_like"/>
    <property type="match status" value="1"/>
</dbReference>
<dbReference type="PANTHER" id="PTHR43805:SF1">
    <property type="entry name" value="GP-PDE DOMAIN-CONTAINING PROTEIN"/>
    <property type="match status" value="1"/>
</dbReference>